<proteinExistence type="predicted"/>
<protein>
    <submittedName>
        <fullName evidence="2">Aminoglycoside phosphotransferase</fullName>
    </submittedName>
</protein>
<evidence type="ECO:0000259" key="1">
    <source>
        <dbReference type="Pfam" id="PF01636"/>
    </source>
</evidence>
<dbReference type="EMBL" id="CP001848">
    <property type="protein sequence ID" value="ADB14724.1"/>
    <property type="molecule type" value="Genomic_DNA"/>
</dbReference>
<evidence type="ECO:0000313" key="2">
    <source>
        <dbReference type="EMBL" id="ADB14724.1"/>
    </source>
</evidence>
<dbReference type="Proteomes" id="UP000001887">
    <property type="component" value="Chromosome"/>
</dbReference>
<dbReference type="KEGG" id="psl:Psta_0027"/>
<dbReference type="Pfam" id="PF01636">
    <property type="entry name" value="APH"/>
    <property type="match status" value="1"/>
</dbReference>
<gene>
    <name evidence="2" type="ordered locus">Psta_0027</name>
</gene>
<dbReference type="InterPro" id="IPR011009">
    <property type="entry name" value="Kinase-like_dom_sf"/>
</dbReference>
<keyword evidence="2" id="KW-0808">Transferase</keyword>
<evidence type="ECO:0000313" key="3">
    <source>
        <dbReference type="Proteomes" id="UP000001887"/>
    </source>
</evidence>
<dbReference type="HOGENOM" id="CLU_723310_0_0_0"/>
<accession>D2QZG6</accession>
<dbReference type="eggNOG" id="COG2334">
    <property type="taxonomic scope" value="Bacteria"/>
</dbReference>
<name>D2QZG6_PIRSD</name>
<reference evidence="2 3" key="1">
    <citation type="journal article" date="2009" name="Stand. Genomic Sci.">
        <title>Complete genome sequence of Pirellula staleyi type strain (ATCC 27377).</title>
        <authorList>
            <person name="Clum A."/>
            <person name="Tindall B.J."/>
            <person name="Sikorski J."/>
            <person name="Ivanova N."/>
            <person name="Mavrommatis K."/>
            <person name="Lucas S."/>
            <person name="Glavina del Rio T."/>
            <person name="Nolan M."/>
            <person name="Chen F."/>
            <person name="Tice H."/>
            <person name="Pitluck S."/>
            <person name="Cheng J.F."/>
            <person name="Chertkov O."/>
            <person name="Brettin T."/>
            <person name="Han C."/>
            <person name="Detter J.C."/>
            <person name="Kuske C."/>
            <person name="Bruce D."/>
            <person name="Goodwin L."/>
            <person name="Ovchinikova G."/>
            <person name="Pati A."/>
            <person name="Mikhailova N."/>
            <person name="Chen A."/>
            <person name="Palaniappan K."/>
            <person name="Land M."/>
            <person name="Hauser L."/>
            <person name="Chang Y.J."/>
            <person name="Jeffries C.D."/>
            <person name="Chain P."/>
            <person name="Rohde M."/>
            <person name="Goker M."/>
            <person name="Bristow J."/>
            <person name="Eisen J.A."/>
            <person name="Markowitz V."/>
            <person name="Hugenholtz P."/>
            <person name="Kyrpides N.C."/>
            <person name="Klenk H.P."/>
            <person name="Lapidus A."/>
        </authorList>
    </citation>
    <scope>NUCLEOTIDE SEQUENCE [LARGE SCALE GENOMIC DNA]</scope>
    <source>
        <strain evidence="3">ATCC 27377 / DSM 6068 / ICPB 4128</strain>
    </source>
</reference>
<keyword evidence="3" id="KW-1185">Reference proteome</keyword>
<organism evidence="2 3">
    <name type="scientific">Pirellula staleyi (strain ATCC 27377 / DSM 6068 / ICPB 4128)</name>
    <name type="common">Pirella staleyi</name>
    <dbReference type="NCBI Taxonomy" id="530564"/>
    <lineage>
        <taxon>Bacteria</taxon>
        <taxon>Pseudomonadati</taxon>
        <taxon>Planctomycetota</taxon>
        <taxon>Planctomycetia</taxon>
        <taxon>Pirellulales</taxon>
        <taxon>Pirellulaceae</taxon>
        <taxon>Pirellula</taxon>
    </lineage>
</organism>
<dbReference type="SUPFAM" id="SSF56112">
    <property type="entry name" value="Protein kinase-like (PK-like)"/>
    <property type="match status" value="1"/>
</dbReference>
<dbReference type="Gene3D" id="3.90.1200.10">
    <property type="match status" value="1"/>
</dbReference>
<feature type="domain" description="Aminoglycoside phosphotransferase" evidence="1">
    <location>
        <begin position="46"/>
        <end position="303"/>
    </location>
</feature>
<dbReference type="InterPro" id="IPR002575">
    <property type="entry name" value="Aminoglycoside_PTrfase"/>
</dbReference>
<dbReference type="AlphaFoldDB" id="D2QZG6"/>
<sequence>MDLLPAEIQGVLDYYGHFGPFLDAEELTSSIGMSGARIWKVRAITSGSGQQAKVLVLPSEVTTTTYCLRQWPKEHPSEPRLLDIHRWVLRAREHLDVVAAPLRSTRGTTYVRQTANLWELQPWMPGVNHDLLAHRAHNLKSDEGTSRRTRMYPRSRYGDSWHQMILALAKFHRVAGDRFEHIQGIAPSILERRKRWLELTNGGWILVQRAVDECSQSQPSLIGNTVPSLCRLVGELLPSLGPLIESSLGISSDLRPVIRDARPEHFLFVKGKLSGMIDFGAMRIDTPVADLARLLELHFQKIRNPIAERVKTYVQHSKLQIPPIWFETIFKCNLILGAANWMDWIYLEKRRFPSLSLIHSRLEVYERRIKSVFSQQWESFIK</sequence>
<dbReference type="OrthoDB" id="283096at2"/>
<dbReference type="GO" id="GO:0016740">
    <property type="term" value="F:transferase activity"/>
    <property type="evidence" value="ECO:0007669"/>
    <property type="project" value="UniProtKB-KW"/>
</dbReference>